<dbReference type="KEGG" id="dmu:Desmu_0773"/>
<name>E8R9A2_DESM0</name>
<evidence type="ECO:0008006" key="3">
    <source>
        <dbReference type="Google" id="ProtNLM"/>
    </source>
</evidence>
<dbReference type="AlphaFoldDB" id="E8R9A2"/>
<dbReference type="eggNOG" id="arCOG08842">
    <property type="taxonomic scope" value="Archaea"/>
</dbReference>
<dbReference type="InterPro" id="IPR054264">
    <property type="entry name" value="PBP2"/>
</dbReference>
<dbReference type="HOGENOM" id="CLU_2067703_0_0_2"/>
<dbReference type="Pfam" id="PF22511">
    <property type="entry name" value="PBP2"/>
    <property type="match status" value="1"/>
</dbReference>
<proteinExistence type="predicted"/>
<organism evidence="1 2">
    <name type="scientific">Desulfurococcus mucosus (strain ATCC 35584 / DSM 2162 / JCM 9187 / O7/1)</name>
    <dbReference type="NCBI Taxonomy" id="765177"/>
    <lineage>
        <taxon>Archaea</taxon>
        <taxon>Thermoproteota</taxon>
        <taxon>Thermoprotei</taxon>
        <taxon>Desulfurococcales</taxon>
        <taxon>Desulfurococcaceae</taxon>
        <taxon>Desulfurococcus</taxon>
    </lineage>
</organism>
<evidence type="ECO:0000313" key="1">
    <source>
        <dbReference type="EMBL" id="ADV65078.1"/>
    </source>
</evidence>
<reference evidence="1 2" key="2">
    <citation type="journal article" date="2011" name="Stand. Genomic Sci.">
        <title>Complete genome sequence of Desulfurococcus mucosus type strain (O7/1).</title>
        <authorList>
            <person name="Wirth R."/>
            <person name="Chertkov O."/>
            <person name="Held B."/>
            <person name="Lapidus A."/>
            <person name="Nolan M."/>
            <person name="Lucas S."/>
            <person name="Hammon N."/>
            <person name="Deshpande S."/>
            <person name="Cheng J.F."/>
            <person name="Tapia R."/>
            <person name="Han C."/>
            <person name="Goodwin L."/>
            <person name="Pitluck S."/>
            <person name="Liolios K."/>
            <person name="Ioanna P."/>
            <person name="Ivanova N."/>
            <person name="Mavromatis K."/>
            <person name="Mikhailova N."/>
            <person name="Pati A."/>
            <person name="Chen A."/>
            <person name="Palaniappan K."/>
            <person name="Land M."/>
            <person name="Hauser L."/>
            <person name="Chang Y.J."/>
            <person name="Jeffries C.D."/>
            <person name="Bilek Y."/>
            <person name="Hader T."/>
            <person name="Rohde M."/>
            <person name="Spring S."/>
            <person name="Sikorski J."/>
            <person name="Goker M."/>
            <person name="Woyke T."/>
            <person name="Bristow J."/>
            <person name="Eisen J.A."/>
            <person name="Markowitz V."/>
            <person name="Hugenholtz P."/>
            <person name="Kyrpides N.C."/>
            <person name="Klenk H.P."/>
        </authorList>
    </citation>
    <scope>NUCLEOTIDE SEQUENCE [LARGE SCALE GENOMIC DNA]</scope>
    <source>
        <strain evidence="2">ATCC 35584 / DSM 2162 / JCM 9187 / O7/1</strain>
    </source>
</reference>
<keyword evidence="2" id="KW-1185">Reference proteome</keyword>
<evidence type="ECO:0000313" key="2">
    <source>
        <dbReference type="Proteomes" id="UP000001068"/>
    </source>
</evidence>
<dbReference type="Proteomes" id="UP000001068">
    <property type="component" value="Chromosome"/>
</dbReference>
<dbReference type="EMBL" id="CP002363">
    <property type="protein sequence ID" value="ADV65078.1"/>
    <property type="molecule type" value="Genomic_DNA"/>
</dbReference>
<protein>
    <recommendedName>
        <fullName evidence="3">ArsR family transcriptional regulator</fullName>
    </recommendedName>
</protein>
<dbReference type="STRING" id="765177.Desmu_0773"/>
<gene>
    <name evidence="1" type="ordered locus">Desmu_0773</name>
</gene>
<accession>E8R9A2</accession>
<sequence length="118" mass="13740">MADAPGRVEELMRLDKLSRLVVSYFLKHISVGEIVAVMDLREEVRRRVREGEKDLVQENESVFIEREVMRVLMELVRKGVLYYRNGVYSLSPWLIELVKKRFGGLNPGVPKPLEKLVE</sequence>
<reference evidence="2" key="1">
    <citation type="submission" date="2010-11" db="EMBL/GenBank/DDBJ databases">
        <title>The complete genome of Desulfurococcus mucosus DSM 2162.</title>
        <authorList>
            <consortium name="US DOE Joint Genome Institute (JGI-PGF)"/>
            <person name="Lucas S."/>
            <person name="Copeland A."/>
            <person name="Lapidus A."/>
            <person name="Bruce D."/>
            <person name="Goodwin L."/>
            <person name="Pitluck S."/>
            <person name="Kyrpides N."/>
            <person name="Mavromatis K."/>
            <person name="Pagani I."/>
            <person name="Ivanova N."/>
            <person name="Ovchinnikova G."/>
            <person name="Chertkov O."/>
            <person name="Held B."/>
            <person name="Brettin T."/>
            <person name="Detter J.C."/>
            <person name="Tapia R."/>
            <person name="Han C."/>
            <person name="Land M."/>
            <person name="Hauser L."/>
            <person name="Markowitz V."/>
            <person name="Cheng J.-F."/>
            <person name="Hugenholtz P."/>
            <person name="Woyke T."/>
            <person name="Wu D."/>
            <person name="Wirth R."/>
            <person name="Bilek Y."/>
            <person name="Hader T."/>
            <person name="Klenk H.-P."/>
            <person name="Eisen J.A."/>
        </authorList>
    </citation>
    <scope>NUCLEOTIDE SEQUENCE [LARGE SCALE GENOMIC DNA]</scope>
    <source>
        <strain evidence="2">ATCC 35584 / DSM 2162 / JCM 9187 / O7/1</strain>
    </source>
</reference>